<organism evidence="1 2">
    <name type="scientific">Nelumbo nucifera</name>
    <name type="common">Sacred lotus</name>
    <dbReference type="NCBI Taxonomy" id="4432"/>
    <lineage>
        <taxon>Eukaryota</taxon>
        <taxon>Viridiplantae</taxon>
        <taxon>Streptophyta</taxon>
        <taxon>Embryophyta</taxon>
        <taxon>Tracheophyta</taxon>
        <taxon>Spermatophyta</taxon>
        <taxon>Magnoliopsida</taxon>
        <taxon>Proteales</taxon>
        <taxon>Nelumbonaceae</taxon>
        <taxon>Nelumbo</taxon>
    </lineage>
</organism>
<evidence type="ECO:0000313" key="2">
    <source>
        <dbReference type="Proteomes" id="UP000607653"/>
    </source>
</evidence>
<sequence>MTLTLAKSRKVLRLEPRSHFLTTKLVGFLGSRTKAEIKASPYCVVTLKALFREEEPPDHRDAQNGESSKEYLVLCKMRSAIPTIRSHMTNLNSQIPLS</sequence>
<proteinExistence type="predicted"/>
<comment type="caution">
    <text evidence="1">The sequence shown here is derived from an EMBL/GenBank/DDBJ whole genome shotgun (WGS) entry which is preliminary data.</text>
</comment>
<gene>
    <name evidence="1" type="ORF">HUJ06_025255</name>
</gene>
<dbReference type="Proteomes" id="UP000607653">
    <property type="component" value="Unassembled WGS sequence"/>
</dbReference>
<accession>A0A822XUY7</accession>
<dbReference type="EMBL" id="DUZY01000001">
    <property type="protein sequence ID" value="DAD23792.1"/>
    <property type="molecule type" value="Genomic_DNA"/>
</dbReference>
<name>A0A822XUY7_NELNU</name>
<protein>
    <submittedName>
        <fullName evidence="1">Uncharacterized protein</fullName>
    </submittedName>
</protein>
<dbReference type="AlphaFoldDB" id="A0A822XUY7"/>
<keyword evidence="2" id="KW-1185">Reference proteome</keyword>
<evidence type="ECO:0000313" key="1">
    <source>
        <dbReference type="EMBL" id="DAD23792.1"/>
    </source>
</evidence>
<reference evidence="1 2" key="1">
    <citation type="journal article" date="2020" name="Mol. Biol. Evol.">
        <title>Distinct Expression and Methylation Patterns for Genes with Different Fates following a Single Whole-Genome Duplication in Flowering Plants.</title>
        <authorList>
            <person name="Shi T."/>
            <person name="Rahmani R.S."/>
            <person name="Gugger P.F."/>
            <person name="Wang M."/>
            <person name="Li H."/>
            <person name="Zhang Y."/>
            <person name="Li Z."/>
            <person name="Wang Q."/>
            <person name="Van de Peer Y."/>
            <person name="Marchal K."/>
            <person name="Chen J."/>
        </authorList>
    </citation>
    <scope>NUCLEOTIDE SEQUENCE [LARGE SCALE GENOMIC DNA]</scope>
    <source>
        <tissue evidence="1">Leaf</tissue>
    </source>
</reference>